<evidence type="ECO:0000313" key="6">
    <source>
        <dbReference type="Proteomes" id="UP000070444"/>
    </source>
</evidence>
<evidence type="ECO:0000313" key="5">
    <source>
        <dbReference type="EMBL" id="KXN70863.1"/>
    </source>
</evidence>
<evidence type="ECO:0000256" key="4">
    <source>
        <dbReference type="ARBA" id="ARBA00046271"/>
    </source>
</evidence>
<dbReference type="Proteomes" id="UP000070444">
    <property type="component" value="Unassembled WGS sequence"/>
</dbReference>
<keyword evidence="3" id="KW-0576">Peroxisome</keyword>
<protein>
    <submittedName>
        <fullName evidence="5">Uncharacterized protein</fullName>
    </submittedName>
</protein>
<dbReference type="STRING" id="796925.A0A137P771"/>
<dbReference type="InterPro" id="IPR008733">
    <property type="entry name" value="PEX11"/>
</dbReference>
<name>A0A137P771_CONC2</name>
<dbReference type="PANTHER" id="PTHR12652:SF25">
    <property type="entry name" value="MICROBODY (PEROXISOME) PROLIFERATION PROTEIN PEROXIN 11C (EUROFUNG)"/>
    <property type="match status" value="1"/>
</dbReference>
<dbReference type="EMBL" id="KQ964490">
    <property type="protein sequence ID" value="KXN70863.1"/>
    <property type="molecule type" value="Genomic_DNA"/>
</dbReference>
<dbReference type="Pfam" id="PF05648">
    <property type="entry name" value="PEX11"/>
    <property type="match status" value="1"/>
</dbReference>
<evidence type="ECO:0000256" key="2">
    <source>
        <dbReference type="ARBA" id="ARBA00023136"/>
    </source>
</evidence>
<organism evidence="5 6">
    <name type="scientific">Conidiobolus coronatus (strain ATCC 28846 / CBS 209.66 / NRRL 28638)</name>
    <name type="common">Delacroixia coronata</name>
    <dbReference type="NCBI Taxonomy" id="796925"/>
    <lineage>
        <taxon>Eukaryota</taxon>
        <taxon>Fungi</taxon>
        <taxon>Fungi incertae sedis</taxon>
        <taxon>Zoopagomycota</taxon>
        <taxon>Entomophthoromycotina</taxon>
        <taxon>Entomophthoromycetes</taxon>
        <taxon>Entomophthorales</taxon>
        <taxon>Ancylistaceae</taxon>
        <taxon>Conidiobolus</taxon>
    </lineage>
</organism>
<evidence type="ECO:0000256" key="3">
    <source>
        <dbReference type="ARBA" id="ARBA00023140"/>
    </source>
</evidence>
<keyword evidence="2" id="KW-0472">Membrane</keyword>
<dbReference type="PANTHER" id="PTHR12652">
    <property type="entry name" value="PEROXISOMAL BIOGENESIS FACTOR 11"/>
    <property type="match status" value="1"/>
</dbReference>
<keyword evidence="6" id="KW-1185">Reference proteome</keyword>
<dbReference type="OMA" id="WIVHVES"/>
<proteinExistence type="predicted"/>
<comment type="subcellular location">
    <subcellularLocation>
        <location evidence="4">Peroxisome membrane</location>
    </subcellularLocation>
</comment>
<gene>
    <name evidence="5" type="ORF">CONCODRAFT_78627</name>
</gene>
<reference evidence="5 6" key="1">
    <citation type="journal article" date="2015" name="Genome Biol. Evol.">
        <title>Phylogenomic analyses indicate that early fungi evolved digesting cell walls of algal ancestors of land plants.</title>
        <authorList>
            <person name="Chang Y."/>
            <person name="Wang S."/>
            <person name="Sekimoto S."/>
            <person name="Aerts A.L."/>
            <person name="Choi C."/>
            <person name="Clum A."/>
            <person name="LaButti K.M."/>
            <person name="Lindquist E.A."/>
            <person name="Yee Ngan C."/>
            <person name="Ohm R.A."/>
            <person name="Salamov A.A."/>
            <person name="Grigoriev I.V."/>
            <person name="Spatafora J.W."/>
            <person name="Berbee M.L."/>
        </authorList>
    </citation>
    <scope>NUCLEOTIDE SEQUENCE [LARGE SCALE GENOMIC DNA]</scope>
    <source>
        <strain evidence="5 6">NRRL 28638</strain>
    </source>
</reference>
<evidence type="ECO:0000256" key="1">
    <source>
        <dbReference type="ARBA" id="ARBA00022593"/>
    </source>
</evidence>
<accession>A0A137P771</accession>
<dbReference type="AlphaFoldDB" id="A0A137P771"/>
<keyword evidence="1" id="KW-0962">Peroxisome biogenesis</keyword>
<dbReference type="GO" id="GO:0005778">
    <property type="term" value="C:peroxisomal membrane"/>
    <property type="evidence" value="ECO:0007669"/>
    <property type="project" value="UniProtKB-SubCell"/>
</dbReference>
<dbReference type="GO" id="GO:0016559">
    <property type="term" value="P:peroxisome fission"/>
    <property type="evidence" value="ECO:0007669"/>
    <property type="project" value="InterPro"/>
</dbReference>
<dbReference type="OrthoDB" id="10005898at2759"/>
<sequence length="258" mass="29304">MAEGIPVADANFLSTTVQRLDLVTDRLSSVLGYDRALAFVMYGARMVAHFRERNHIGTKDTVEALRKLSGSLAQTRTIFRFRGTFPYLSQLLKSGVLTGNTPLLQKIQVVSMLLYYPLEHIYFLGSMGLLNLKPKNILNASRWSCTFWFVYTFLEVFNVFKDFLKFRRTARLLGPGPVDHSATLNEKNAPVDEKVKHSLENVSQAQNQLSQEAYLLIKRTVSLSCFLPMSLHFSLRKSPFPQLFIDILGFIAAVNNYL</sequence>